<keyword evidence="2" id="KW-0378">Hydrolase</keyword>
<dbReference type="GO" id="GO:0004519">
    <property type="term" value="F:endonuclease activity"/>
    <property type="evidence" value="ECO:0007669"/>
    <property type="project" value="UniProtKB-KW"/>
</dbReference>
<keyword evidence="6" id="KW-0255">Endonuclease</keyword>
<dbReference type="InterPro" id="IPR003615">
    <property type="entry name" value="HNH_nuc"/>
</dbReference>
<keyword evidence="1" id="KW-0540">Nuclease</keyword>
<comment type="caution">
    <text evidence="6">The sequence shown here is derived from an EMBL/GenBank/DDBJ whole genome shotgun (WGS) entry which is preliminary data.</text>
</comment>
<dbReference type="RefSeq" id="WP_341542277.1">
    <property type="nucleotide sequence ID" value="NZ_JBAKAP010000006.1"/>
</dbReference>
<feature type="domain" description="HNH nuclease" evidence="5">
    <location>
        <begin position="52"/>
        <end position="106"/>
    </location>
</feature>
<evidence type="ECO:0000256" key="4">
    <source>
        <dbReference type="ARBA" id="ARBA00040194"/>
    </source>
</evidence>
<keyword evidence="7" id="KW-1185">Reference proteome</keyword>
<dbReference type="CDD" id="cd00085">
    <property type="entry name" value="HNHc"/>
    <property type="match status" value="1"/>
</dbReference>
<proteinExistence type="inferred from homology"/>
<name>A0ABU9GGT2_COBMA</name>
<gene>
    <name evidence="6" type="ORF">V6243_07525</name>
</gene>
<evidence type="ECO:0000256" key="3">
    <source>
        <dbReference type="ARBA" id="ARBA00038412"/>
    </source>
</evidence>
<reference evidence="6 7" key="1">
    <citation type="submission" date="2024-02" db="EMBL/GenBank/DDBJ databases">
        <title>Bacteria isolated from the canopy kelp, Nereocystis luetkeana.</title>
        <authorList>
            <person name="Pfister C.A."/>
            <person name="Younker I.T."/>
            <person name="Light S.H."/>
        </authorList>
    </citation>
    <scope>NUCLEOTIDE SEQUENCE [LARGE SCALE GENOMIC DNA]</scope>
    <source>
        <strain evidence="6 7">TI.5.07</strain>
    </source>
</reference>
<dbReference type="Proteomes" id="UP001378242">
    <property type="component" value="Unassembled WGS sequence"/>
</dbReference>
<sequence length="120" mass="13008">MPIKPPRPCKAPMCGGKTTTSHGYCEAHVGRAINWGKSKRGGQGRGGRPWRRVRSAILKRDRYLCQPCVRMNRITPATEVDHIVGKAQGGTDTPDNLEAICKVCHQAKTASEALAARSGD</sequence>
<protein>
    <recommendedName>
        <fullName evidence="4">Putative HNH nuclease YajD</fullName>
    </recommendedName>
</protein>
<evidence type="ECO:0000313" key="6">
    <source>
        <dbReference type="EMBL" id="MEL0616682.1"/>
    </source>
</evidence>
<dbReference type="EMBL" id="JBAKAP010000006">
    <property type="protein sequence ID" value="MEL0616682.1"/>
    <property type="molecule type" value="Genomic_DNA"/>
</dbReference>
<comment type="similarity">
    <text evidence="3">Belongs to the HNH nuclease family.</text>
</comment>
<accession>A0ABU9GGT2</accession>
<evidence type="ECO:0000259" key="5">
    <source>
        <dbReference type="SMART" id="SM00507"/>
    </source>
</evidence>
<evidence type="ECO:0000256" key="1">
    <source>
        <dbReference type="ARBA" id="ARBA00022722"/>
    </source>
</evidence>
<dbReference type="Gene3D" id="1.10.30.50">
    <property type="match status" value="1"/>
</dbReference>
<dbReference type="PANTHER" id="PTHR41286">
    <property type="entry name" value="HNH NUCLEASE YAJD-RELATED"/>
    <property type="match status" value="1"/>
</dbReference>
<dbReference type="PANTHER" id="PTHR41286:SF1">
    <property type="entry name" value="HNH NUCLEASE YAJD-RELATED"/>
    <property type="match status" value="1"/>
</dbReference>
<dbReference type="SMART" id="SM00507">
    <property type="entry name" value="HNHc"/>
    <property type="match status" value="1"/>
</dbReference>
<organism evidence="6 7">
    <name type="scientific">Cobetia marina</name>
    <name type="common">Deleya marina</name>
    <dbReference type="NCBI Taxonomy" id="28258"/>
    <lineage>
        <taxon>Bacteria</taxon>
        <taxon>Pseudomonadati</taxon>
        <taxon>Pseudomonadota</taxon>
        <taxon>Gammaproteobacteria</taxon>
        <taxon>Oceanospirillales</taxon>
        <taxon>Halomonadaceae</taxon>
        <taxon>Cobetia</taxon>
    </lineage>
</organism>
<dbReference type="InterPro" id="IPR002711">
    <property type="entry name" value="HNH"/>
</dbReference>
<evidence type="ECO:0000256" key="2">
    <source>
        <dbReference type="ARBA" id="ARBA00022801"/>
    </source>
</evidence>
<evidence type="ECO:0000313" key="7">
    <source>
        <dbReference type="Proteomes" id="UP001378242"/>
    </source>
</evidence>
<dbReference type="Pfam" id="PF01844">
    <property type="entry name" value="HNH"/>
    <property type="match status" value="1"/>
</dbReference>